<feature type="compositionally biased region" description="Polar residues" evidence="6">
    <location>
        <begin position="135"/>
        <end position="145"/>
    </location>
</feature>
<feature type="domain" description="Enkurin" evidence="7">
    <location>
        <begin position="233"/>
        <end position="325"/>
    </location>
</feature>
<evidence type="ECO:0000256" key="2">
    <source>
        <dbReference type="ARBA" id="ARBA00004245"/>
    </source>
</evidence>
<dbReference type="VEuPathDB" id="VectorBase:CSON005270"/>
<dbReference type="EMBL" id="UFQT01000020">
    <property type="protein sequence ID" value="SSX17887.1"/>
    <property type="molecule type" value="Genomic_DNA"/>
</dbReference>
<feature type="compositionally biased region" description="Polar residues" evidence="6">
    <location>
        <begin position="154"/>
        <end position="173"/>
    </location>
</feature>
<evidence type="ECO:0000256" key="5">
    <source>
        <dbReference type="ARBA" id="ARBA00023273"/>
    </source>
</evidence>
<evidence type="ECO:0000259" key="7">
    <source>
        <dbReference type="PROSITE" id="PS51665"/>
    </source>
</evidence>
<keyword evidence="5" id="KW-0966">Cell projection</keyword>
<proteinExistence type="predicted"/>
<dbReference type="GO" id="GO:0005881">
    <property type="term" value="C:cytoplasmic microtubule"/>
    <property type="evidence" value="ECO:0007669"/>
    <property type="project" value="TreeGrafter"/>
</dbReference>
<reference evidence="8" key="1">
    <citation type="submission" date="2018-07" db="EMBL/GenBank/DDBJ databases">
        <authorList>
            <person name="Quirk P.G."/>
            <person name="Krulwich T.A."/>
        </authorList>
    </citation>
    <scope>NUCLEOTIDE SEQUENCE</scope>
</reference>
<dbReference type="InterPro" id="IPR027012">
    <property type="entry name" value="Enkurin_dom"/>
</dbReference>
<keyword evidence="3" id="KW-0963">Cytoplasm</keyword>
<accession>A0A336LND0</accession>
<evidence type="ECO:0000256" key="6">
    <source>
        <dbReference type="SAM" id="MobiDB-lite"/>
    </source>
</evidence>
<evidence type="ECO:0000256" key="3">
    <source>
        <dbReference type="ARBA" id="ARBA00022490"/>
    </source>
</evidence>
<dbReference type="PANTHER" id="PTHR21490">
    <property type="entry name" value="ENKURIN-RELATED"/>
    <property type="match status" value="1"/>
</dbReference>
<evidence type="ECO:0000256" key="4">
    <source>
        <dbReference type="ARBA" id="ARBA00023212"/>
    </source>
</evidence>
<comment type="subcellular location">
    <subcellularLocation>
        <location evidence="1">Cell projection</location>
        <location evidence="1">Cilium</location>
    </subcellularLocation>
    <subcellularLocation>
        <location evidence="2">Cytoplasm</location>
        <location evidence="2">Cytoskeleton</location>
    </subcellularLocation>
</comment>
<keyword evidence="4" id="KW-0206">Cytoskeleton</keyword>
<evidence type="ECO:0000256" key="1">
    <source>
        <dbReference type="ARBA" id="ARBA00004138"/>
    </source>
</evidence>
<evidence type="ECO:0000313" key="8">
    <source>
        <dbReference type="EMBL" id="SSX17887.1"/>
    </source>
</evidence>
<feature type="compositionally biased region" description="Basic and acidic residues" evidence="6">
    <location>
        <begin position="181"/>
        <end position="194"/>
    </location>
</feature>
<dbReference type="PANTHER" id="PTHR21490:SF2">
    <property type="entry name" value="ENKURIN DOMAIN-CONTAINING PROTEIN 1"/>
    <property type="match status" value="1"/>
</dbReference>
<dbReference type="AlphaFoldDB" id="A0A336LND0"/>
<sequence length="328" mass="37578">MHKTLKGVFAEPKVVPRRNFLKENKMNIKRMQQSCDEIKYKTAQSPVNFITTVNPKHNDKVLITASEKQTNVSRTSLPKRQISKDALKMKNLISHPRSNSALSNITVKDQGIQTENDTKEESFLRNTIIRYPSSTKLMENSTHRSGSLKKEGSTHSLGKSVSIRTPESGSINGDYSEDDQIEKRSSKIYSDPKADTKGRILKSPVLHVCKTKLNHINTQIPQNYKLGVVPKYIKERKEELANIEKEGENIDLDCPDGHILLPDKDRLKALEIAKKRFDLLIQELNKMPMTSETLRIRNRKIEIEKELTKLEDSIRIFSRTKVYVKLTV</sequence>
<dbReference type="InterPro" id="IPR052102">
    <property type="entry name" value="Enkurin_domain-protein"/>
</dbReference>
<feature type="region of interest" description="Disordered" evidence="6">
    <location>
        <begin position="135"/>
        <end position="194"/>
    </location>
</feature>
<dbReference type="Pfam" id="PF13864">
    <property type="entry name" value="Enkurin"/>
    <property type="match status" value="1"/>
</dbReference>
<name>A0A336LND0_CULSO</name>
<dbReference type="OMA" id="ELNMMPI"/>
<dbReference type="GO" id="GO:0005929">
    <property type="term" value="C:cilium"/>
    <property type="evidence" value="ECO:0007669"/>
    <property type="project" value="UniProtKB-SubCell"/>
</dbReference>
<organism evidence="8">
    <name type="scientific">Culicoides sonorensis</name>
    <name type="common">Biting midge</name>
    <dbReference type="NCBI Taxonomy" id="179676"/>
    <lineage>
        <taxon>Eukaryota</taxon>
        <taxon>Metazoa</taxon>
        <taxon>Ecdysozoa</taxon>
        <taxon>Arthropoda</taxon>
        <taxon>Hexapoda</taxon>
        <taxon>Insecta</taxon>
        <taxon>Pterygota</taxon>
        <taxon>Neoptera</taxon>
        <taxon>Endopterygota</taxon>
        <taxon>Diptera</taxon>
        <taxon>Nematocera</taxon>
        <taxon>Chironomoidea</taxon>
        <taxon>Ceratopogonidae</taxon>
        <taxon>Ceratopogoninae</taxon>
        <taxon>Culicoides</taxon>
        <taxon>Monoculicoides</taxon>
    </lineage>
</organism>
<gene>
    <name evidence="8" type="primary">CSON005270</name>
</gene>
<dbReference type="PROSITE" id="PS51665">
    <property type="entry name" value="ENKURIN"/>
    <property type="match status" value="1"/>
</dbReference>
<protein>
    <submittedName>
        <fullName evidence="8">CSON005270 protein</fullName>
    </submittedName>
</protein>